<dbReference type="EMBL" id="KK198755">
    <property type="protein sequence ID" value="KCW79046.1"/>
    <property type="molecule type" value="Genomic_DNA"/>
</dbReference>
<dbReference type="AlphaFoldDB" id="A0A059CLK7"/>
<name>A0A059CLK7_EUCGR</name>
<gene>
    <name evidence="1" type="ORF">EUGRSUZ_C00476</name>
</gene>
<organism evidence="1">
    <name type="scientific">Eucalyptus grandis</name>
    <name type="common">Flooded gum</name>
    <dbReference type="NCBI Taxonomy" id="71139"/>
    <lineage>
        <taxon>Eukaryota</taxon>
        <taxon>Viridiplantae</taxon>
        <taxon>Streptophyta</taxon>
        <taxon>Embryophyta</taxon>
        <taxon>Tracheophyta</taxon>
        <taxon>Spermatophyta</taxon>
        <taxon>Magnoliopsida</taxon>
        <taxon>eudicotyledons</taxon>
        <taxon>Gunneridae</taxon>
        <taxon>Pentapetalae</taxon>
        <taxon>rosids</taxon>
        <taxon>malvids</taxon>
        <taxon>Myrtales</taxon>
        <taxon>Myrtaceae</taxon>
        <taxon>Myrtoideae</taxon>
        <taxon>Eucalypteae</taxon>
        <taxon>Eucalyptus</taxon>
    </lineage>
</organism>
<sequence>MTLETDCSVLVETICHNELPPWEIRALIEECPNLRIVHCRRQMNKVADRAIKAHQASSLPADWVFNPPLFLRELLSFDLMQNTHSTFR</sequence>
<dbReference type="InParanoid" id="A0A059CLK7"/>
<evidence type="ECO:0008006" key="2">
    <source>
        <dbReference type="Google" id="ProtNLM"/>
    </source>
</evidence>
<evidence type="ECO:0000313" key="1">
    <source>
        <dbReference type="EMBL" id="KCW79046.1"/>
    </source>
</evidence>
<proteinExistence type="predicted"/>
<reference evidence="1" key="1">
    <citation type="submission" date="2013-07" db="EMBL/GenBank/DDBJ databases">
        <title>The genome of Eucalyptus grandis.</title>
        <authorList>
            <person name="Schmutz J."/>
            <person name="Hayes R."/>
            <person name="Myburg A."/>
            <person name="Tuskan G."/>
            <person name="Grattapaglia D."/>
            <person name="Rokhsar D.S."/>
        </authorList>
    </citation>
    <scope>NUCLEOTIDE SEQUENCE</scope>
    <source>
        <tissue evidence="1">Leaf extractions</tissue>
    </source>
</reference>
<dbReference type="Gramene" id="KCW79046">
    <property type="protein sequence ID" value="KCW79046"/>
    <property type="gene ID" value="EUGRSUZ_C00476"/>
</dbReference>
<accession>A0A059CLK7</accession>
<protein>
    <recommendedName>
        <fullName evidence="2">RNase H type-1 domain-containing protein</fullName>
    </recommendedName>
</protein>